<dbReference type="EMBL" id="GGEC01008857">
    <property type="protein sequence ID" value="MBW89340.1"/>
    <property type="molecule type" value="Transcribed_RNA"/>
</dbReference>
<protein>
    <submittedName>
        <fullName evidence="1">Chloroplast mutator family protein</fullName>
    </submittedName>
</protein>
<name>A0A2P2J796_RHIMU</name>
<evidence type="ECO:0000313" key="1">
    <source>
        <dbReference type="EMBL" id="MBW89339.1"/>
    </source>
</evidence>
<accession>A0A2P2J796</accession>
<dbReference type="AlphaFoldDB" id="A0A2P2J796"/>
<organism evidence="1">
    <name type="scientific">Rhizophora mucronata</name>
    <name type="common">Asiatic mangrove</name>
    <dbReference type="NCBI Taxonomy" id="61149"/>
    <lineage>
        <taxon>Eukaryota</taxon>
        <taxon>Viridiplantae</taxon>
        <taxon>Streptophyta</taxon>
        <taxon>Embryophyta</taxon>
        <taxon>Tracheophyta</taxon>
        <taxon>Spermatophyta</taxon>
        <taxon>Magnoliopsida</taxon>
        <taxon>eudicotyledons</taxon>
        <taxon>Gunneridae</taxon>
        <taxon>Pentapetalae</taxon>
        <taxon>rosids</taxon>
        <taxon>fabids</taxon>
        <taxon>Malpighiales</taxon>
        <taxon>Rhizophoraceae</taxon>
        <taxon>Rhizophora</taxon>
    </lineage>
</organism>
<reference evidence="1" key="1">
    <citation type="submission" date="2018-02" db="EMBL/GenBank/DDBJ databases">
        <title>Rhizophora mucronata_Transcriptome.</title>
        <authorList>
            <person name="Meera S.P."/>
            <person name="Sreeshan A."/>
            <person name="Augustine A."/>
        </authorList>
    </citation>
    <scope>NUCLEOTIDE SEQUENCE</scope>
    <source>
        <tissue evidence="1">Leaf</tissue>
    </source>
</reference>
<sequence length="56" mass="6558">MQENMKLFGLRERGLCQQYGLEPLGKNKLSSLNLLWTLKVKKSVRNGLPLSRWRMP</sequence>
<dbReference type="EMBL" id="GGEC01008856">
    <property type="protein sequence ID" value="MBW89339.1"/>
    <property type="molecule type" value="Transcribed_RNA"/>
</dbReference>
<proteinExistence type="predicted"/>